<reference evidence="1" key="1">
    <citation type="submission" date="2020-07" db="EMBL/GenBank/DDBJ databases">
        <title>Huge and variable diversity of episymbiotic CPR bacteria and DPANN archaea in groundwater ecosystems.</title>
        <authorList>
            <person name="He C.Y."/>
            <person name="Keren R."/>
            <person name="Whittaker M."/>
            <person name="Farag I.F."/>
            <person name="Doudna J."/>
            <person name="Cate J.H.D."/>
            <person name="Banfield J.F."/>
        </authorList>
    </citation>
    <scope>NUCLEOTIDE SEQUENCE</scope>
    <source>
        <strain evidence="1">NC_groundwater_580_Pr5_B-0.1um_64_19</strain>
    </source>
</reference>
<dbReference type="InterPro" id="IPR036583">
    <property type="entry name" value="23S_rRNA_IVS_sf"/>
</dbReference>
<organism evidence="1 2">
    <name type="scientific">Candidatus Korobacter versatilis</name>
    <dbReference type="NCBI Taxonomy" id="658062"/>
    <lineage>
        <taxon>Bacteria</taxon>
        <taxon>Pseudomonadati</taxon>
        <taxon>Acidobacteriota</taxon>
        <taxon>Terriglobia</taxon>
        <taxon>Terriglobales</taxon>
        <taxon>Candidatus Korobacteraceae</taxon>
        <taxon>Candidatus Korobacter</taxon>
    </lineage>
</organism>
<comment type="caution">
    <text evidence="1">The sequence shown here is derived from an EMBL/GenBank/DDBJ whole genome shotgun (WGS) entry which is preliminary data.</text>
</comment>
<dbReference type="PANTHER" id="PTHR38471:SF2">
    <property type="entry name" value="FOUR HELIX BUNDLE PROTEIN"/>
    <property type="match status" value="1"/>
</dbReference>
<gene>
    <name evidence="1" type="ORF">HYX28_08820</name>
</gene>
<accession>A0A932AA52</accession>
<proteinExistence type="predicted"/>
<dbReference type="Gene3D" id="1.20.1440.60">
    <property type="entry name" value="23S rRNA-intervening sequence"/>
    <property type="match status" value="1"/>
</dbReference>
<dbReference type="CDD" id="cd16377">
    <property type="entry name" value="23S_rRNA_IVP_like"/>
    <property type="match status" value="1"/>
</dbReference>
<protein>
    <submittedName>
        <fullName evidence="1">Four helix bundle protein</fullName>
    </submittedName>
</protein>
<dbReference type="Proteomes" id="UP000779809">
    <property type="component" value="Unassembled WGS sequence"/>
</dbReference>
<dbReference type="SUPFAM" id="SSF158446">
    <property type="entry name" value="IVS-encoded protein-like"/>
    <property type="match status" value="1"/>
</dbReference>
<name>A0A932AA52_9BACT</name>
<evidence type="ECO:0000313" key="2">
    <source>
        <dbReference type="Proteomes" id="UP000779809"/>
    </source>
</evidence>
<dbReference type="EMBL" id="JACPNR010000011">
    <property type="protein sequence ID" value="MBI2678871.1"/>
    <property type="molecule type" value="Genomic_DNA"/>
</dbReference>
<evidence type="ECO:0000313" key="1">
    <source>
        <dbReference type="EMBL" id="MBI2678871.1"/>
    </source>
</evidence>
<dbReference type="InterPro" id="IPR012657">
    <property type="entry name" value="23S_rRNA-intervening_sequence"/>
</dbReference>
<dbReference type="NCBIfam" id="TIGR02436">
    <property type="entry name" value="four helix bundle protein"/>
    <property type="match status" value="1"/>
</dbReference>
<dbReference type="AlphaFoldDB" id="A0A932AA52"/>
<dbReference type="Pfam" id="PF05635">
    <property type="entry name" value="23S_rRNA_IVP"/>
    <property type="match status" value="1"/>
</dbReference>
<sequence length="125" mass="14002">MKDGAAPGKIKSYEDLIAWQKAMDFAEEIYKVTKSFPDTERYGLVSQLRRAAVSIPSNLAEGQGRSSTGEFKLFIGHARGSLYEVQTQLRLASRFKYIPASDCERLLRLSYEIGRIMHGLLGALD</sequence>
<dbReference type="PANTHER" id="PTHR38471">
    <property type="entry name" value="FOUR HELIX BUNDLE PROTEIN"/>
    <property type="match status" value="1"/>
</dbReference>